<dbReference type="Gene3D" id="3.40.720.10">
    <property type="entry name" value="Alkaline Phosphatase, subunit A"/>
    <property type="match status" value="1"/>
</dbReference>
<gene>
    <name evidence="1" type="ordered locus">Reut_B3720</name>
</gene>
<dbReference type="InterPro" id="IPR012710">
    <property type="entry name" value="Phosphonoacetate_hydro"/>
</dbReference>
<dbReference type="HOGENOM" id="CLU_031297_0_0_4"/>
<dbReference type="PANTHER" id="PTHR10151">
    <property type="entry name" value="ECTONUCLEOTIDE PYROPHOSPHATASE/PHOSPHODIESTERASE"/>
    <property type="match status" value="1"/>
</dbReference>
<dbReference type="EMBL" id="CP000091">
    <property type="protein sequence ID" value="AAZ63078.1"/>
    <property type="molecule type" value="Genomic_DNA"/>
</dbReference>
<name>Q46UV6_CUPPJ</name>
<reference evidence="1" key="1">
    <citation type="submission" date="2005-08" db="EMBL/GenBank/DDBJ databases">
        <title>Complete sequence of chromosome 2 of Ralstonia eutropha JMP134.</title>
        <authorList>
            <person name="Copeland A."/>
            <person name="Lucas S."/>
            <person name="Lapidus A."/>
            <person name="Barry K."/>
            <person name="Detter J.C."/>
            <person name="Glavina T."/>
            <person name="Hammon N."/>
            <person name="Israni S."/>
            <person name="Pitluck S."/>
            <person name="Goltsman E."/>
            <person name="Martinez M."/>
            <person name="Schmutz J."/>
            <person name="Larimer F."/>
            <person name="Land M."/>
            <person name="Lykidis A."/>
            <person name="Richardson P."/>
        </authorList>
    </citation>
    <scope>NUCLEOTIDE SEQUENCE [LARGE SCALE GENOMIC DNA]</scope>
    <source>
        <strain evidence="1">JMP134</strain>
    </source>
</reference>
<dbReference type="STRING" id="264198.Reut_B3720"/>
<dbReference type="AlphaFoldDB" id="Q46UV6"/>
<dbReference type="eggNOG" id="COG1524">
    <property type="taxonomic scope" value="Bacteria"/>
</dbReference>
<protein>
    <submittedName>
        <fullName evidence="1">Phosphonoacetate hydrolase</fullName>
        <ecNumber evidence="1">3.11.1.2</ecNumber>
    </submittedName>
</protein>
<dbReference type="EC" id="3.11.1.2" evidence="1"/>
<dbReference type="Pfam" id="PF01663">
    <property type="entry name" value="Phosphodiest"/>
    <property type="match status" value="1"/>
</dbReference>
<dbReference type="Gene3D" id="3.30.1360.110">
    <property type="entry name" value="Domain 2, Phosphonoacetate Hydrolase"/>
    <property type="match status" value="1"/>
</dbReference>
<dbReference type="InterPro" id="IPR017850">
    <property type="entry name" value="Alkaline_phosphatase_core_sf"/>
</dbReference>
<dbReference type="KEGG" id="reu:Reut_B3720"/>
<dbReference type="CDD" id="cd16018">
    <property type="entry name" value="Enpp"/>
    <property type="match status" value="1"/>
</dbReference>
<dbReference type="GO" id="GO:0047400">
    <property type="term" value="F:phosphonoacetate hydrolase activity"/>
    <property type="evidence" value="ECO:0007669"/>
    <property type="project" value="UniProtKB-EC"/>
</dbReference>
<dbReference type="SUPFAM" id="SSF53649">
    <property type="entry name" value="Alkaline phosphatase-like"/>
    <property type="match status" value="1"/>
</dbReference>
<proteinExistence type="predicted"/>
<dbReference type="InterPro" id="IPR002591">
    <property type="entry name" value="Phosphodiest/P_Trfase"/>
</dbReference>
<evidence type="ECO:0000313" key="1">
    <source>
        <dbReference type="EMBL" id="AAZ63078.1"/>
    </source>
</evidence>
<keyword evidence="1" id="KW-0378">Hydrolase</keyword>
<dbReference type="NCBIfam" id="TIGR02335">
    <property type="entry name" value="hydr_PhnA"/>
    <property type="match status" value="1"/>
</dbReference>
<organism evidence="1">
    <name type="scientific">Cupriavidus pinatubonensis (strain JMP 134 / LMG 1197)</name>
    <name type="common">Cupriavidus necator (strain JMP 134)</name>
    <dbReference type="NCBI Taxonomy" id="264198"/>
    <lineage>
        <taxon>Bacteria</taxon>
        <taxon>Pseudomonadati</taxon>
        <taxon>Pseudomonadota</taxon>
        <taxon>Betaproteobacteria</taxon>
        <taxon>Burkholderiales</taxon>
        <taxon>Burkholderiaceae</taxon>
        <taxon>Cupriavidus</taxon>
    </lineage>
</organism>
<dbReference type="PANTHER" id="PTHR10151:SF120">
    <property type="entry name" value="BIS(5'-ADENOSYL)-TRIPHOSPHATASE"/>
    <property type="match status" value="1"/>
</dbReference>
<accession>Q46UV6</accession>
<dbReference type="InterPro" id="IPR023116">
    <property type="entry name" value="Phosphonoacetate_hydro_insert"/>
</dbReference>
<sequence>MKTEPSPALIVVMPESQALPRTVTVNQRTYQWMQQPVVVVCVDGCEYDYLQAAAASGSAPYLKRVLAEGSAFQGKCVVPTFTNPNNLSIVCGAPPAVHGICGNYFFDRTANGGKGEEVMMNDPKYLRAGTILAAFADAGASVAVVTAKDKLRRLLGHGMRGICFSSEKADQATVEENGIDGVLELVGMPVPDVYSAELSEFVFAAGVRLMETRRPDLMYLSTTDYIQHKFAPGSDGANAFYAMMDKYLARLEALGCVVALTADHGMNAKHDDATKAPNVIYLQDQLDAWLGRGVEAGGARVILPITDPYVVHHGALGSYATIYLPEDVDAAAIRAQLAGLPGVEDVMDNAEACARFELPTDRVGDLVVVSEKHVVLGTSHARHDLSGLDAPLRSHGGVSEQTVPLVFNRTTAGIPGKAVLRNFDIFDVALNHLH</sequence>